<keyword evidence="3" id="KW-1185">Reference proteome</keyword>
<gene>
    <name evidence="2" type="ORF">H6P81_003140</name>
</gene>
<reference evidence="2 3" key="1">
    <citation type="submission" date="2021-07" db="EMBL/GenBank/DDBJ databases">
        <title>The Aristolochia fimbriata genome: insights into angiosperm evolution, floral development and chemical biosynthesis.</title>
        <authorList>
            <person name="Jiao Y."/>
        </authorList>
    </citation>
    <scope>NUCLEOTIDE SEQUENCE [LARGE SCALE GENOMIC DNA]</scope>
    <source>
        <strain evidence="2">IBCAS-2021</strain>
        <tissue evidence="2">Leaf</tissue>
    </source>
</reference>
<sequence>MAVPGRLQIHSIQELRTMARTHWKGEVQLRQEGISKQTHMIVWVYMSWLSETGAPLNSLKYSIGQTYDQNRFRKRGVEKRREEGSVVYMREIITWVLQREANRSQLAGCPPPFDENNKKMKTSLLLLEVDRMPISSRREGRGEKERHNMGQGRGGGGGERNGKRGGEGRRREKMERGEGRGEEEREMERGRGGGGGERNGKRGGQGRRIILKTSLMMQINPSCLPHPQILLFLVPAAKTPEITAEQNSFPSSSLLPSPYC</sequence>
<protein>
    <submittedName>
        <fullName evidence="2">Uncharacterized protein</fullName>
    </submittedName>
</protein>
<accession>A0AAV7FBQ0</accession>
<feature type="region of interest" description="Disordered" evidence="1">
    <location>
        <begin position="131"/>
        <end position="206"/>
    </location>
</feature>
<feature type="compositionally biased region" description="Basic and acidic residues" evidence="1">
    <location>
        <begin position="160"/>
        <end position="191"/>
    </location>
</feature>
<name>A0AAV7FBQ0_ARIFI</name>
<dbReference type="AlphaFoldDB" id="A0AAV7FBQ0"/>
<proteinExistence type="predicted"/>
<feature type="compositionally biased region" description="Basic and acidic residues" evidence="1">
    <location>
        <begin position="131"/>
        <end position="148"/>
    </location>
</feature>
<dbReference type="Proteomes" id="UP000825729">
    <property type="component" value="Unassembled WGS sequence"/>
</dbReference>
<comment type="caution">
    <text evidence="2">The sequence shown here is derived from an EMBL/GenBank/DDBJ whole genome shotgun (WGS) entry which is preliminary data.</text>
</comment>
<dbReference type="EMBL" id="JAINDJ010000002">
    <property type="protein sequence ID" value="KAG9458632.1"/>
    <property type="molecule type" value="Genomic_DNA"/>
</dbReference>
<evidence type="ECO:0000256" key="1">
    <source>
        <dbReference type="SAM" id="MobiDB-lite"/>
    </source>
</evidence>
<organism evidence="2 3">
    <name type="scientific">Aristolochia fimbriata</name>
    <name type="common">White veined hardy Dutchman's pipe vine</name>
    <dbReference type="NCBI Taxonomy" id="158543"/>
    <lineage>
        <taxon>Eukaryota</taxon>
        <taxon>Viridiplantae</taxon>
        <taxon>Streptophyta</taxon>
        <taxon>Embryophyta</taxon>
        <taxon>Tracheophyta</taxon>
        <taxon>Spermatophyta</taxon>
        <taxon>Magnoliopsida</taxon>
        <taxon>Magnoliidae</taxon>
        <taxon>Piperales</taxon>
        <taxon>Aristolochiaceae</taxon>
        <taxon>Aristolochia</taxon>
    </lineage>
</organism>
<evidence type="ECO:0000313" key="3">
    <source>
        <dbReference type="Proteomes" id="UP000825729"/>
    </source>
</evidence>
<evidence type="ECO:0000313" key="2">
    <source>
        <dbReference type="EMBL" id="KAG9458632.1"/>
    </source>
</evidence>